<dbReference type="Gene3D" id="3.90.550.10">
    <property type="entry name" value="Spore Coat Polysaccharide Biosynthesis Protein SpsA, Chain A"/>
    <property type="match status" value="1"/>
</dbReference>
<accession>A0A931FAN7</accession>
<sequence>MRVKKAVIPAAGYGTRLLPASKSIPKEMLPIVDKPTIQYVVEEAVESGIEEILLITSKGKESIENHFDHDLELELVLERKEKYDLLETVEKISDLITIHTVRQKEQLGLGHAVACAESFVGDEPFAVLLGDDIIVNDKPVTRQLIEHAEETDSPVIGCQEVSKKDICLYGAVEFSERSGRRAKVSDMVEKPDPEKAPSNLAVLGRYVLTPDIFPIIAETKPGKGGEIQLTDALKTLAKKRRLEAYDFEGDRYDVGNKLGFLKASVEFALLRDDLGEEFREYLNNLEY</sequence>
<evidence type="ECO:0000313" key="8">
    <source>
        <dbReference type="EMBL" id="MBF8437804.1"/>
    </source>
</evidence>
<comment type="catalytic activity">
    <reaction evidence="5 6">
        <text>alpha-D-glucose 1-phosphate + UTP + H(+) = UDP-alpha-D-glucose + diphosphate</text>
        <dbReference type="Rhea" id="RHEA:19889"/>
        <dbReference type="ChEBI" id="CHEBI:15378"/>
        <dbReference type="ChEBI" id="CHEBI:33019"/>
        <dbReference type="ChEBI" id="CHEBI:46398"/>
        <dbReference type="ChEBI" id="CHEBI:58601"/>
        <dbReference type="ChEBI" id="CHEBI:58885"/>
        <dbReference type="EC" id="2.7.7.9"/>
    </reaction>
</comment>
<evidence type="ECO:0000256" key="3">
    <source>
        <dbReference type="ARBA" id="ARBA00022679"/>
    </source>
</evidence>
<evidence type="ECO:0000256" key="2">
    <source>
        <dbReference type="ARBA" id="ARBA00012415"/>
    </source>
</evidence>
<keyword evidence="3 6" id="KW-0808">Transferase</keyword>
<keyword evidence="9" id="KW-1185">Reference proteome</keyword>
<dbReference type="InterPro" id="IPR029044">
    <property type="entry name" value="Nucleotide-diphossugar_trans"/>
</dbReference>
<dbReference type="GO" id="GO:0003983">
    <property type="term" value="F:UTP:glucose-1-phosphate uridylyltransferase activity"/>
    <property type="evidence" value="ECO:0007669"/>
    <property type="project" value="UniProtKB-EC"/>
</dbReference>
<organism evidence="8 9">
    <name type="scientific">Halonatronomonas betaini</name>
    <dbReference type="NCBI Taxonomy" id="2778430"/>
    <lineage>
        <taxon>Bacteria</taxon>
        <taxon>Bacillati</taxon>
        <taxon>Bacillota</taxon>
        <taxon>Clostridia</taxon>
        <taxon>Halanaerobiales</taxon>
        <taxon>Halarsenatibacteraceae</taxon>
        <taxon>Halonatronomonas</taxon>
    </lineage>
</organism>
<dbReference type="RefSeq" id="WP_270454825.1">
    <property type="nucleotide sequence ID" value="NZ_JADPIE010000007.1"/>
</dbReference>
<dbReference type="Pfam" id="PF00483">
    <property type="entry name" value="NTP_transferase"/>
    <property type="match status" value="1"/>
</dbReference>
<dbReference type="InterPro" id="IPR005771">
    <property type="entry name" value="GalU_uridylyltTrfase_bac/arc"/>
</dbReference>
<evidence type="ECO:0000256" key="5">
    <source>
        <dbReference type="ARBA" id="ARBA00048128"/>
    </source>
</evidence>
<name>A0A931FAN7_9FIRM</name>
<evidence type="ECO:0000256" key="6">
    <source>
        <dbReference type="RuleBase" id="RU361259"/>
    </source>
</evidence>
<dbReference type="PANTHER" id="PTHR43197:SF1">
    <property type="entry name" value="UTP--GLUCOSE-1-PHOSPHATE URIDYLYLTRANSFERASE"/>
    <property type="match status" value="1"/>
</dbReference>
<dbReference type="InterPro" id="IPR005835">
    <property type="entry name" value="NTP_transferase_dom"/>
</dbReference>
<dbReference type="PANTHER" id="PTHR43197">
    <property type="entry name" value="UTP--GLUCOSE-1-PHOSPHATE URIDYLYLTRANSFERASE"/>
    <property type="match status" value="1"/>
</dbReference>
<dbReference type="Proteomes" id="UP000621436">
    <property type="component" value="Unassembled WGS sequence"/>
</dbReference>
<evidence type="ECO:0000313" key="9">
    <source>
        <dbReference type="Proteomes" id="UP000621436"/>
    </source>
</evidence>
<dbReference type="NCBIfam" id="TIGR01099">
    <property type="entry name" value="galU"/>
    <property type="match status" value="1"/>
</dbReference>
<dbReference type="EMBL" id="JADPIE010000007">
    <property type="protein sequence ID" value="MBF8437804.1"/>
    <property type="molecule type" value="Genomic_DNA"/>
</dbReference>
<evidence type="ECO:0000256" key="4">
    <source>
        <dbReference type="ARBA" id="ARBA00022695"/>
    </source>
</evidence>
<reference evidence="8" key="1">
    <citation type="submission" date="2020-11" db="EMBL/GenBank/DDBJ databases">
        <title>Halonatronomonas betainensis gen. nov., sp. nov. a novel haloalkaliphilic representative of the family Halanaerobiacae capable of betaine degradation.</title>
        <authorList>
            <person name="Boltyanskaya Y."/>
            <person name="Kevbrin V."/>
            <person name="Detkova E."/>
            <person name="Grouzdev D.S."/>
            <person name="Koziaeva V."/>
            <person name="Zhilina T."/>
        </authorList>
    </citation>
    <scope>NUCLEOTIDE SEQUENCE</scope>
    <source>
        <strain evidence="8">Z-7014</strain>
    </source>
</reference>
<protein>
    <recommendedName>
        <fullName evidence="2 6">UTP--glucose-1-phosphate uridylyltransferase</fullName>
        <ecNumber evidence="2 6">2.7.7.9</ecNumber>
    </recommendedName>
    <alternativeName>
        <fullName evidence="6">UDP-glucose pyrophosphorylase</fullName>
    </alternativeName>
</protein>
<comment type="caution">
    <text evidence="8">The sequence shown here is derived from an EMBL/GenBank/DDBJ whole genome shotgun (WGS) entry which is preliminary data.</text>
</comment>
<dbReference type="AlphaFoldDB" id="A0A931FAN7"/>
<evidence type="ECO:0000259" key="7">
    <source>
        <dbReference type="Pfam" id="PF00483"/>
    </source>
</evidence>
<proteinExistence type="inferred from homology"/>
<comment type="similarity">
    <text evidence="1 6">Belongs to the UDPGP type 2 family.</text>
</comment>
<dbReference type="GO" id="GO:0006011">
    <property type="term" value="P:UDP-alpha-D-glucose metabolic process"/>
    <property type="evidence" value="ECO:0007669"/>
    <property type="project" value="InterPro"/>
</dbReference>
<gene>
    <name evidence="8" type="primary">galU</name>
    <name evidence="8" type="ORF">I0Q91_11970</name>
</gene>
<dbReference type="SUPFAM" id="SSF53448">
    <property type="entry name" value="Nucleotide-diphospho-sugar transferases"/>
    <property type="match status" value="1"/>
</dbReference>
<evidence type="ECO:0000256" key="1">
    <source>
        <dbReference type="ARBA" id="ARBA00006890"/>
    </source>
</evidence>
<dbReference type="CDD" id="cd02541">
    <property type="entry name" value="UGPase_prokaryotic"/>
    <property type="match status" value="1"/>
</dbReference>
<feature type="domain" description="Nucleotidyl transferase" evidence="7">
    <location>
        <begin position="5"/>
        <end position="265"/>
    </location>
</feature>
<keyword evidence="4 6" id="KW-0548">Nucleotidyltransferase</keyword>
<dbReference type="EC" id="2.7.7.9" evidence="2 6"/>